<dbReference type="InterPro" id="IPR011051">
    <property type="entry name" value="RmlC_Cupin_sf"/>
</dbReference>
<dbReference type="PANTHER" id="PTHR43280">
    <property type="entry name" value="ARAC-FAMILY TRANSCRIPTIONAL REGULATOR"/>
    <property type="match status" value="1"/>
</dbReference>
<dbReference type="PATRIC" id="fig|993692.3.peg.2127"/>
<dbReference type="PANTHER" id="PTHR43280:SF34">
    <property type="entry name" value="ARAC-FAMILY TRANSCRIPTIONAL REGULATOR"/>
    <property type="match status" value="1"/>
</dbReference>
<evidence type="ECO:0000259" key="4">
    <source>
        <dbReference type="PROSITE" id="PS01124"/>
    </source>
</evidence>
<dbReference type="InterPro" id="IPR014710">
    <property type="entry name" value="RmlC-like_jellyroll"/>
</dbReference>
<reference evidence="5 6" key="1">
    <citation type="journal article" date="2015" name="Genome Announc.">
        <title>Expanding the biotechnology potential of lactobacilli through comparative genomics of 213 strains and associated genera.</title>
        <authorList>
            <person name="Sun Z."/>
            <person name="Harris H.M."/>
            <person name="McCann A."/>
            <person name="Guo C."/>
            <person name="Argimon S."/>
            <person name="Zhang W."/>
            <person name="Yang X."/>
            <person name="Jeffery I.B."/>
            <person name="Cooney J.C."/>
            <person name="Kagawa T.F."/>
            <person name="Liu W."/>
            <person name="Song Y."/>
            <person name="Salvetti E."/>
            <person name="Wrobel A."/>
            <person name="Rasinkangas P."/>
            <person name="Parkhill J."/>
            <person name="Rea M.C."/>
            <person name="O'Sullivan O."/>
            <person name="Ritari J."/>
            <person name="Douillard F.P."/>
            <person name="Paul Ross R."/>
            <person name="Yang R."/>
            <person name="Briner A.E."/>
            <person name="Felis G.E."/>
            <person name="de Vos W.M."/>
            <person name="Barrangou R."/>
            <person name="Klaenhammer T.R."/>
            <person name="Caufield P.W."/>
            <person name="Cui Y."/>
            <person name="Zhang H."/>
            <person name="O'Toole P.W."/>
        </authorList>
    </citation>
    <scope>NUCLEOTIDE SEQUENCE [LARGE SCALE GENOMIC DNA]</scope>
    <source>
        <strain evidence="5 6">DSM 24716</strain>
    </source>
</reference>
<dbReference type="Pfam" id="PF12833">
    <property type="entry name" value="HTH_18"/>
    <property type="match status" value="1"/>
</dbReference>
<dbReference type="EMBL" id="JQCF01000005">
    <property type="protein sequence ID" value="KRO00079.1"/>
    <property type="molecule type" value="Genomic_DNA"/>
</dbReference>
<sequence length="283" mass="33421">MNAYHEQQQYSKYLPIRVIFHKNNPNFYVIPHWHEGLELLYVLCGNPGTVLIQGQRYNLKEHELLIIGSKQVHSMDLKITQMDKLLTIIIPPEWLFGKSINSEVLNFSPIYKRAEYFQKNIQFKESLENLIFFYQKSYMDEAENMNALYYSHVVGSNVVKLIGENSIANEIVQNNETPDFLKDAILYIKRNFDQQLDIRDISSSYHVSPEYFSRIFKKYTGISPKKFILRLRLTKAIELLRTTNLDMNEIAVMCGFGTNKNFFVLFKKYYTTTPLQYRKSLFD</sequence>
<dbReference type="STRING" id="993692.IV57_GL002095"/>
<dbReference type="RefSeq" id="WP_057880236.1">
    <property type="nucleotide sequence ID" value="NZ_JQCF01000005.1"/>
</dbReference>
<keyword evidence="2" id="KW-0238">DNA-binding</keyword>
<dbReference type="Pfam" id="PF02311">
    <property type="entry name" value="AraC_binding"/>
    <property type="match status" value="1"/>
</dbReference>
<dbReference type="SUPFAM" id="SSF46689">
    <property type="entry name" value="Homeodomain-like"/>
    <property type="match status" value="2"/>
</dbReference>
<evidence type="ECO:0000256" key="2">
    <source>
        <dbReference type="ARBA" id="ARBA00023125"/>
    </source>
</evidence>
<dbReference type="GO" id="GO:0043565">
    <property type="term" value="F:sequence-specific DNA binding"/>
    <property type="evidence" value="ECO:0007669"/>
    <property type="project" value="InterPro"/>
</dbReference>
<comment type="caution">
    <text evidence="5">The sequence shown here is derived from an EMBL/GenBank/DDBJ whole genome shotgun (WGS) entry which is preliminary data.</text>
</comment>
<gene>
    <name evidence="5" type="ORF">IV57_GL002095</name>
</gene>
<dbReference type="SUPFAM" id="SSF51182">
    <property type="entry name" value="RmlC-like cupins"/>
    <property type="match status" value="1"/>
</dbReference>
<dbReference type="OrthoDB" id="2211832at2"/>
<keyword evidence="1" id="KW-0805">Transcription regulation</keyword>
<dbReference type="SMART" id="SM00342">
    <property type="entry name" value="HTH_ARAC"/>
    <property type="match status" value="1"/>
</dbReference>
<evidence type="ECO:0000256" key="1">
    <source>
        <dbReference type="ARBA" id="ARBA00023015"/>
    </source>
</evidence>
<dbReference type="GO" id="GO:0003700">
    <property type="term" value="F:DNA-binding transcription factor activity"/>
    <property type="evidence" value="ECO:0007669"/>
    <property type="project" value="InterPro"/>
</dbReference>
<dbReference type="AlphaFoldDB" id="A0A0R2LDU4"/>
<dbReference type="PROSITE" id="PS01124">
    <property type="entry name" value="HTH_ARAC_FAMILY_2"/>
    <property type="match status" value="1"/>
</dbReference>
<proteinExistence type="predicted"/>
<dbReference type="InterPro" id="IPR009057">
    <property type="entry name" value="Homeodomain-like_sf"/>
</dbReference>
<dbReference type="InterPro" id="IPR018060">
    <property type="entry name" value="HTH_AraC"/>
</dbReference>
<evidence type="ECO:0000313" key="5">
    <source>
        <dbReference type="EMBL" id="KRO00079.1"/>
    </source>
</evidence>
<dbReference type="Proteomes" id="UP000051006">
    <property type="component" value="Unassembled WGS sequence"/>
</dbReference>
<dbReference type="InterPro" id="IPR003313">
    <property type="entry name" value="AraC-bd"/>
</dbReference>
<evidence type="ECO:0000256" key="3">
    <source>
        <dbReference type="ARBA" id="ARBA00023163"/>
    </source>
</evidence>
<organism evidence="5 6">
    <name type="scientific">Companilactobacillus kimchiensis</name>
    <dbReference type="NCBI Taxonomy" id="993692"/>
    <lineage>
        <taxon>Bacteria</taxon>
        <taxon>Bacillati</taxon>
        <taxon>Bacillota</taxon>
        <taxon>Bacilli</taxon>
        <taxon>Lactobacillales</taxon>
        <taxon>Lactobacillaceae</taxon>
        <taxon>Companilactobacillus</taxon>
    </lineage>
</organism>
<name>A0A0R2LDU4_9LACO</name>
<accession>A0A0R2LDU4</accession>
<feature type="domain" description="HTH araC/xylS-type" evidence="4">
    <location>
        <begin position="182"/>
        <end position="280"/>
    </location>
</feature>
<dbReference type="Gene3D" id="1.10.10.60">
    <property type="entry name" value="Homeodomain-like"/>
    <property type="match status" value="2"/>
</dbReference>
<keyword evidence="3" id="KW-0804">Transcription</keyword>
<evidence type="ECO:0000313" key="6">
    <source>
        <dbReference type="Proteomes" id="UP000051006"/>
    </source>
</evidence>
<keyword evidence="6" id="KW-1185">Reference proteome</keyword>
<protein>
    <submittedName>
        <fullName evidence="5">AraC-like transcriptional regulator</fullName>
    </submittedName>
</protein>
<dbReference type="Gene3D" id="2.60.120.10">
    <property type="entry name" value="Jelly Rolls"/>
    <property type="match status" value="1"/>
</dbReference>